<keyword evidence="1" id="KW-0732">Signal</keyword>
<reference evidence="3 4" key="1">
    <citation type="submission" date="2021-05" db="EMBL/GenBank/DDBJ databases">
        <title>Molecular characterization for Shewanella algae harboring chromosomal blaOXA-55-like strains isolated from clinical and environment sample.</title>
        <authorList>
            <person name="Ohama Y."/>
            <person name="Aoki K."/>
            <person name="Harada S."/>
            <person name="Moriya K."/>
            <person name="Ishii Y."/>
            <person name="Tateda K."/>
        </authorList>
    </citation>
    <scope>NUCLEOTIDE SEQUENCE [LARGE SCALE GENOMIC DNA]</scope>
    <source>
        <strain evidence="3 4">MBTL60-118</strain>
    </source>
</reference>
<proteinExistence type="predicted"/>
<dbReference type="EMBL" id="BPEU01000002">
    <property type="protein sequence ID" value="GIU35584.1"/>
    <property type="molecule type" value="Genomic_DNA"/>
</dbReference>
<dbReference type="SMART" id="SM00062">
    <property type="entry name" value="PBPb"/>
    <property type="match status" value="1"/>
</dbReference>
<feature type="domain" description="Solute-binding protein family 3/N-terminal" evidence="2">
    <location>
        <begin position="25"/>
        <end position="250"/>
    </location>
</feature>
<protein>
    <recommendedName>
        <fullName evidence="2">Solute-binding protein family 3/N-terminal domain-containing protein</fullName>
    </recommendedName>
</protein>
<sequence>MKILFTLTLLFFISLCPFTTSVAATVEMAFGEKIAPFCFPETDSGIEVDIIREALAFKGHVLVPLYFPFARIPVEFKNKTVDAAMTDLGEDLTPFGGFYGDPAVIYHNVFISLKARDIQINKPEDLNGLSVISFVGAVKRYPEWLTPVKQSGRYFEQNNQLLQVLTLNKGRYDLVLSDRSIFKYFSQLLQSRKNFVTHPIQEHKFTDVDPLDYRPIFNDAAIRDDFNQGLALLISSGRYQAIYDKYLNSNSSTVTLP</sequence>
<dbReference type="Proteomes" id="UP000773469">
    <property type="component" value="Unassembled WGS sequence"/>
</dbReference>
<gene>
    <name evidence="3" type="ORF">TUM3794_03500</name>
</gene>
<evidence type="ECO:0000313" key="3">
    <source>
        <dbReference type="EMBL" id="GIU35584.1"/>
    </source>
</evidence>
<feature type="signal peptide" evidence="1">
    <location>
        <begin position="1"/>
        <end position="23"/>
    </location>
</feature>
<name>A0ABQ4NUM4_SHECO</name>
<feature type="chain" id="PRO_5046301430" description="Solute-binding protein family 3/N-terminal domain-containing protein" evidence="1">
    <location>
        <begin position="24"/>
        <end position="257"/>
    </location>
</feature>
<organism evidence="3 4">
    <name type="scientific">Shewanella colwelliana</name>
    <name type="common">Alteromonas colwelliana</name>
    <dbReference type="NCBI Taxonomy" id="23"/>
    <lineage>
        <taxon>Bacteria</taxon>
        <taxon>Pseudomonadati</taxon>
        <taxon>Pseudomonadota</taxon>
        <taxon>Gammaproteobacteria</taxon>
        <taxon>Alteromonadales</taxon>
        <taxon>Shewanellaceae</taxon>
        <taxon>Shewanella</taxon>
    </lineage>
</organism>
<dbReference type="Gene3D" id="3.40.190.10">
    <property type="entry name" value="Periplasmic binding protein-like II"/>
    <property type="match status" value="2"/>
</dbReference>
<evidence type="ECO:0000259" key="2">
    <source>
        <dbReference type="SMART" id="SM00062"/>
    </source>
</evidence>
<keyword evidence="4" id="KW-1185">Reference proteome</keyword>
<comment type="caution">
    <text evidence="3">The sequence shown here is derived from an EMBL/GenBank/DDBJ whole genome shotgun (WGS) entry which is preliminary data.</text>
</comment>
<dbReference type="RefSeq" id="WP_259655854.1">
    <property type="nucleotide sequence ID" value="NZ_BPEU01000002.1"/>
</dbReference>
<dbReference type="InterPro" id="IPR001638">
    <property type="entry name" value="Solute-binding_3/MltF_N"/>
</dbReference>
<dbReference type="SUPFAM" id="SSF53850">
    <property type="entry name" value="Periplasmic binding protein-like II"/>
    <property type="match status" value="1"/>
</dbReference>
<accession>A0ABQ4NUM4</accession>
<evidence type="ECO:0000256" key="1">
    <source>
        <dbReference type="SAM" id="SignalP"/>
    </source>
</evidence>
<evidence type="ECO:0000313" key="4">
    <source>
        <dbReference type="Proteomes" id="UP000773469"/>
    </source>
</evidence>